<dbReference type="GO" id="GO:0000976">
    <property type="term" value="F:transcription cis-regulatory region binding"/>
    <property type="evidence" value="ECO:0007669"/>
    <property type="project" value="UniProtKB-ARBA"/>
</dbReference>
<protein>
    <submittedName>
        <fullName evidence="10">Transcription factor RAX1-like</fullName>
    </submittedName>
</protein>
<evidence type="ECO:0000259" key="7">
    <source>
        <dbReference type="PROSITE" id="PS50090"/>
    </source>
</evidence>
<evidence type="ECO:0000256" key="1">
    <source>
        <dbReference type="ARBA" id="ARBA00004123"/>
    </source>
</evidence>
<dbReference type="KEGG" id="nsy:104246184"/>
<dbReference type="PROSITE" id="PS50090">
    <property type="entry name" value="MYB_LIKE"/>
    <property type="match status" value="2"/>
</dbReference>
<evidence type="ECO:0000256" key="4">
    <source>
        <dbReference type="ARBA" id="ARBA00023125"/>
    </source>
</evidence>
<dbReference type="RefSeq" id="XP_009800251.1">
    <property type="nucleotide sequence ID" value="XM_009801949.1"/>
</dbReference>
<keyword evidence="4" id="KW-0238">DNA-binding</keyword>
<reference evidence="9" key="1">
    <citation type="journal article" date="2013" name="Genome Biol.">
        <title>Reference genomes and transcriptomes of Nicotiana sylvestris and Nicotiana tomentosiformis.</title>
        <authorList>
            <person name="Sierro N."/>
            <person name="Battey J.N."/>
            <person name="Ouadi S."/>
            <person name="Bovet L."/>
            <person name="Goepfert S."/>
            <person name="Bakaher N."/>
            <person name="Peitsch M.C."/>
            <person name="Ivanov N.V."/>
        </authorList>
    </citation>
    <scope>NUCLEOTIDE SEQUENCE [LARGE SCALE GENOMIC DNA]</scope>
</reference>
<dbReference type="Proteomes" id="UP000189701">
    <property type="component" value="Unplaced"/>
</dbReference>
<dbReference type="CDD" id="cd00167">
    <property type="entry name" value="SANT"/>
    <property type="match status" value="2"/>
</dbReference>
<evidence type="ECO:0000259" key="8">
    <source>
        <dbReference type="PROSITE" id="PS51294"/>
    </source>
</evidence>
<gene>
    <name evidence="10" type="primary">LOC104246184</name>
</gene>
<organism evidence="9 10">
    <name type="scientific">Nicotiana sylvestris</name>
    <name type="common">Wood tobacco</name>
    <name type="synonym">South American tobacco</name>
    <dbReference type="NCBI Taxonomy" id="4096"/>
    <lineage>
        <taxon>Eukaryota</taxon>
        <taxon>Viridiplantae</taxon>
        <taxon>Streptophyta</taxon>
        <taxon>Embryophyta</taxon>
        <taxon>Tracheophyta</taxon>
        <taxon>Spermatophyta</taxon>
        <taxon>Magnoliopsida</taxon>
        <taxon>eudicotyledons</taxon>
        <taxon>Gunneridae</taxon>
        <taxon>Pentapetalae</taxon>
        <taxon>asterids</taxon>
        <taxon>lamiids</taxon>
        <taxon>Solanales</taxon>
        <taxon>Solanaceae</taxon>
        <taxon>Nicotianoideae</taxon>
        <taxon>Nicotianeae</taxon>
        <taxon>Nicotiana</taxon>
    </lineage>
</organism>
<accession>A0A1U7YE68</accession>
<sequence>MGRTPCCDKTKVKRGQWSPEEDEILKNYLLKHGTTAGNWITLPHRAGLKRCGKSCRLRWLNYLRPDIKLGNFTQEEDNIICSLYTQLGSRWSVIASKLPGRTDNDVKNHWNTKLKKKLLATNANPTRNFDDSKQVFHSSSMVPKEEEEQAAYSPIQFPFPNWESAGVSSHILNNNKSMVQHDQKQFPLPRLSQDYSKISTSREESMSFGSSSVAMHENVDLAWFNTFEGFPIDDEIMGAGLWTHQSVLEDIDFPVTFS</sequence>
<dbReference type="FunFam" id="1.10.10.60:FF:000015">
    <property type="entry name" value="Transcription factor RAX3"/>
    <property type="match status" value="1"/>
</dbReference>
<dbReference type="GO" id="GO:0010597">
    <property type="term" value="P:green leaf volatile biosynthetic process"/>
    <property type="evidence" value="ECO:0007669"/>
    <property type="project" value="UniProtKB-ARBA"/>
</dbReference>
<dbReference type="GO" id="GO:0005634">
    <property type="term" value="C:nucleus"/>
    <property type="evidence" value="ECO:0007669"/>
    <property type="project" value="UniProtKB-SubCell"/>
</dbReference>
<keyword evidence="2" id="KW-0677">Repeat</keyword>
<comment type="subcellular location">
    <subcellularLocation>
        <location evidence="1">Nucleus</location>
    </subcellularLocation>
</comment>
<dbReference type="InterPro" id="IPR001005">
    <property type="entry name" value="SANT/Myb"/>
</dbReference>
<dbReference type="InterPro" id="IPR017930">
    <property type="entry name" value="Myb_dom"/>
</dbReference>
<dbReference type="GeneID" id="104246184"/>
<dbReference type="eggNOG" id="KOG0048">
    <property type="taxonomic scope" value="Eukaryota"/>
</dbReference>
<keyword evidence="3" id="KW-0805">Transcription regulation</keyword>
<evidence type="ECO:0000313" key="9">
    <source>
        <dbReference type="Proteomes" id="UP000189701"/>
    </source>
</evidence>
<dbReference type="AlphaFoldDB" id="A0A1U7YE68"/>
<name>A0A1U7YE68_NICSY</name>
<dbReference type="SUPFAM" id="SSF46689">
    <property type="entry name" value="Homeodomain-like"/>
    <property type="match status" value="1"/>
</dbReference>
<keyword evidence="6" id="KW-0539">Nucleus</keyword>
<proteinExistence type="predicted"/>
<evidence type="ECO:0000313" key="10">
    <source>
        <dbReference type="RefSeq" id="XP_009800251.1"/>
    </source>
</evidence>
<evidence type="ECO:0000256" key="2">
    <source>
        <dbReference type="ARBA" id="ARBA00022737"/>
    </source>
</evidence>
<dbReference type="SMART" id="SM00717">
    <property type="entry name" value="SANT"/>
    <property type="match status" value="2"/>
</dbReference>
<evidence type="ECO:0000256" key="5">
    <source>
        <dbReference type="ARBA" id="ARBA00023163"/>
    </source>
</evidence>
<feature type="domain" description="HTH myb-type" evidence="8">
    <location>
        <begin position="64"/>
        <end position="118"/>
    </location>
</feature>
<keyword evidence="5" id="KW-0804">Transcription</keyword>
<reference evidence="10" key="2">
    <citation type="submission" date="2025-08" db="UniProtKB">
        <authorList>
            <consortium name="RefSeq"/>
        </authorList>
    </citation>
    <scope>IDENTIFICATION</scope>
    <source>
        <tissue evidence="10">Leaf</tissue>
    </source>
</reference>
<evidence type="ECO:0000256" key="6">
    <source>
        <dbReference type="ARBA" id="ARBA00023242"/>
    </source>
</evidence>
<keyword evidence="9" id="KW-1185">Reference proteome</keyword>
<dbReference type="InterPro" id="IPR009057">
    <property type="entry name" value="Homeodomain-like_sf"/>
</dbReference>
<feature type="domain" description="HTH myb-type" evidence="8">
    <location>
        <begin position="9"/>
        <end position="63"/>
    </location>
</feature>
<feature type="domain" description="Myb-like" evidence="7">
    <location>
        <begin position="64"/>
        <end position="114"/>
    </location>
</feature>
<evidence type="ECO:0000256" key="3">
    <source>
        <dbReference type="ARBA" id="ARBA00023015"/>
    </source>
</evidence>
<dbReference type="PANTHER" id="PTHR48000:SF8">
    <property type="entry name" value="TRANSCRIPTION FACTOR RAX2-LIKE"/>
    <property type="match status" value="1"/>
</dbReference>
<dbReference type="PANTHER" id="PTHR48000">
    <property type="entry name" value="OS09G0431300 PROTEIN"/>
    <property type="match status" value="1"/>
</dbReference>
<dbReference type="Pfam" id="PF00249">
    <property type="entry name" value="Myb_DNA-binding"/>
    <property type="match status" value="2"/>
</dbReference>
<dbReference type="Gene3D" id="1.10.10.60">
    <property type="entry name" value="Homeodomain-like"/>
    <property type="match status" value="2"/>
</dbReference>
<feature type="domain" description="Myb-like" evidence="7">
    <location>
        <begin position="9"/>
        <end position="63"/>
    </location>
</feature>
<dbReference type="PROSITE" id="PS51294">
    <property type="entry name" value="HTH_MYB"/>
    <property type="match status" value="2"/>
</dbReference>